<evidence type="ECO:0000256" key="1">
    <source>
        <dbReference type="ARBA" id="ARBA00008106"/>
    </source>
</evidence>
<dbReference type="NCBIfam" id="TIGR01428">
    <property type="entry name" value="HAD_type_II"/>
    <property type="match status" value="1"/>
</dbReference>
<dbReference type="Proteomes" id="UP001175261">
    <property type="component" value="Unassembled WGS sequence"/>
</dbReference>
<dbReference type="Pfam" id="PF00702">
    <property type="entry name" value="Hydrolase"/>
    <property type="match status" value="1"/>
</dbReference>
<comment type="caution">
    <text evidence="3">The sequence shown here is derived from an EMBL/GenBank/DDBJ whole genome shotgun (WGS) entry which is preliminary data.</text>
</comment>
<evidence type="ECO:0000313" key="4">
    <source>
        <dbReference type="Proteomes" id="UP001175261"/>
    </source>
</evidence>
<comment type="similarity">
    <text evidence="1">Belongs to the HAD-like hydrolase superfamily. S-2-haloalkanoic acid dehalogenase family.</text>
</comment>
<dbReference type="PANTHER" id="PTHR43316">
    <property type="entry name" value="HYDROLASE, HALOACID DELAHOGENASE-RELATED"/>
    <property type="match status" value="1"/>
</dbReference>
<dbReference type="EMBL" id="JAPDFR010000008">
    <property type="protein sequence ID" value="KAK0384452.1"/>
    <property type="molecule type" value="Genomic_DNA"/>
</dbReference>
<dbReference type="Gene3D" id="3.40.50.1000">
    <property type="entry name" value="HAD superfamily/HAD-like"/>
    <property type="match status" value="1"/>
</dbReference>
<name>A0AA39L540_SARSR</name>
<dbReference type="AlphaFoldDB" id="A0AA39L540"/>
<dbReference type="SUPFAM" id="SSF56784">
    <property type="entry name" value="HAD-like"/>
    <property type="match status" value="1"/>
</dbReference>
<gene>
    <name evidence="3" type="ORF">NLU13_8538</name>
</gene>
<dbReference type="InterPro" id="IPR023198">
    <property type="entry name" value="PGP-like_dom2"/>
</dbReference>
<dbReference type="InterPro" id="IPR051540">
    <property type="entry name" value="S-2-haloacid_dehalogenase"/>
</dbReference>
<evidence type="ECO:0000313" key="3">
    <source>
        <dbReference type="EMBL" id="KAK0384452.1"/>
    </source>
</evidence>
<evidence type="ECO:0008006" key="5">
    <source>
        <dbReference type="Google" id="ProtNLM"/>
    </source>
</evidence>
<organism evidence="3 4">
    <name type="scientific">Sarocladium strictum</name>
    <name type="common">Black bundle disease fungus</name>
    <name type="synonym">Acremonium strictum</name>
    <dbReference type="NCBI Taxonomy" id="5046"/>
    <lineage>
        <taxon>Eukaryota</taxon>
        <taxon>Fungi</taxon>
        <taxon>Dikarya</taxon>
        <taxon>Ascomycota</taxon>
        <taxon>Pezizomycotina</taxon>
        <taxon>Sordariomycetes</taxon>
        <taxon>Hypocreomycetidae</taxon>
        <taxon>Hypocreales</taxon>
        <taxon>Sarocladiaceae</taxon>
        <taxon>Sarocladium</taxon>
    </lineage>
</organism>
<dbReference type="NCBIfam" id="TIGR01493">
    <property type="entry name" value="HAD-SF-IA-v2"/>
    <property type="match status" value="1"/>
</dbReference>
<reference evidence="3" key="1">
    <citation type="submission" date="2022-10" db="EMBL/GenBank/DDBJ databases">
        <title>Determination and structural analysis of whole genome sequence of Sarocladium strictum F4-1.</title>
        <authorList>
            <person name="Hu L."/>
            <person name="Jiang Y."/>
        </authorList>
    </citation>
    <scope>NUCLEOTIDE SEQUENCE</scope>
    <source>
        <strain evidence="3">F4-1</strain>
    </source>
</reference>
<keyword evidence="4" id="KW-1185">Reference proteome</keyword>
<sequence length="250" mass="26797">MAPKTIIAFDLYGTLLNTDSIAGTLAKILSDEETAQTVATHARRLQLEYSWRATCMGIYKGFGDLTRASFRQAAREQAGYRLTALDEARLMQAYNGLDTFKDVDEAMKLLRDAQKKGLNVEAFIFSNGTPEMLAASLNTSPALSSASAVLPDSRLISVEDAGCYKPDPKAYRHLVEASGASSAENVWLVSSNPFDAMGAVAAGLNSAWVDRQGEGWRDGLGVALEIRPTVTARGVDGAVRDLLAMSSPGN</sequence>
<protein>
    <recommendedName>
        <fullName evidence="5">Haloacid dehalogenase</fullName>
    </recommendedName>
</protein>
<dbReference type="GO" id="GO:0019120">
    <property type="term" value="F:hydrolase activity, acting on acid halide bonds, in C-halide compounds"/>
    <property type="evidence" value="ECO:0007669"/>
    <property type="project" value="InterPro"/>
</dbReference>
<proteinExistence type="inferred from homology"/>
<dbReference type="InterPro" id="IPR023214">
    <property type="entry name" value="HAD_sf"/>
</dbReference>
<evidence type="ECO:0000256" key="2">
    <source>
        <dbReference type="ARBA" id="ARBA00022801"/>
    </source>
</evidence>
<keyword evidence="2" id="KW-0378">Hydrolase</keyword>
<dbReference type="SFLD" id="SFLDG01129">
    <property type="entry name" value="C1.5:_HAD__Beta-PGM__Phosphata"/>
    <property type="match status" value="1"/>
</dbReference>
<dbReference type="InterPro" id="IPR006328">
    <property type="entry name" value="2-HAD"/>
</dbReference>
<dbReference type="PRINTS" id="PR00413">
    <property type="entry name" value="HADHALOGNASE"/>
</dbReference>
<dbReference type="SFLD" id="SFLDS00003">
    <property type="entry name" value="Haloacid_Dehalogenase"/>
    <property type="match status" value="1"/>
</dbReference>
<dbReference type="InterPro" id="IPR006439">
    <property type="entry name" value="HAD-SF_hydro_IA"/>
</dbReference>
<dbReference type="GO" id="GO:0016791">
    <property type="term" value="F:phosphatase activity"/>
    <property type="evidence" value="ECO:0007669"/>
    <property type="project" value="UniProtKB-ARBA"/>
</dbReference>
<dbReference type="InterPro" id="IPR036412">
    <property type="entry name" value="HAD-like_sf"/>
</dbReference>
<accession>A0AA39L540</accession>
<dbReference type="PANTHER" id="PTHR43316:SF3">
    <property type="entry name" value="HALOACID DEHALOGENASE, TYPE II (AFU_ORTHOLOGUE AFUA_2G07750)-RELATED"/>
    <property type="match status" value="1"/>
</dbReference>
<dbReference type="Gene3D" id="1.10.150.240">
    <property type="entry name" value="Putative phosphatase, domain 2"/>
    <property type="match status" value="1"/>
</dbReference>